<dbReference type="HOGENOM" id="CLU_036012_0_0_9"/>
<dbReference type="InterPro" id="IPR052926">
    <property type="entry name" value="Metallo-beta-lactamase_dom"/>
</dbReference>
<dbReference type="Proteomes" id="UP000005384">
    <property type="component" value="Unassembled WGS sequence"/>
</dbReference>
<comment type="caution">
    <text evidence="2">The sequence shown here is derived from an EMBL/GenBank/DDBJ whole genome shotgun (WGS) entry which is preliminary data.</text>
</comment>
<dbReference type="AlphaFoldDB" id="G5IAT4"/>
<feature type="domain" description="Metallo-beta-lactamase" evidence="1">
    <location>
        <begin position="22"/>
        <end position="108"/>
    </location>
</feature>
<dbReference type="OrthoDB" id="9803916at2"/>
<dbReference type="InterPro" id="IPR001279">
    <property type="entry name" value="Metallo-B-lactamas"/>
</dbReference>
<dbReference type="PANTHER" id="PTHR13754">
    <property type="entry name" value="METALLO-BETA-LACTAMASE SUPERFAMILY PROTEIN"/>
    <property type="match status" value="1"/>
</dbReference>
<dbReference type="PATRIC" id="fig|742737.3.peg.611"/>
<organism evidence="2 3">
    <name type="scientific">Hungatella hathewayi WAL-18680</name>
    <dbReference type="NCBI Taxonomy" id="742737"/>
    <lineage>
        <taxon>Bacteria</taxon>
        <taxon>Bacillati</taxon>
        <taxon>Bacillota</taxon>
        <taxon>Clostridia</taxon>
        <taxon>Lachnospirales</taxon>
        <taxon>Lachnospiraceae</taxon>
        <taxon>Hungatella</taxon>
    </lineage>
</organism>
<dbReference type="Gene3D" id="3.60.15.10">
    <property type="entry name" value="Ribonuclease Z/Hydroxyacylglutathione hydrolase-like"/>
    <property type="match status" value="1"/>
</dbReference>
<dbReference type="GO" id="GO:0016740">
    <property type="term" value="F:transferase activity"/>
    <property type="evidence" value="ECO:0007669"/>
    <property type="project" value="TreeGrafter"/>
</dbReference>
<protein>
    <recommendedName>
        <fullName evidence="1">Metallo-beta-lactamase domain-containing protein</fullName>
    </recommendedName>
</protein>
<dbReference type="RefSeq" id="WP_006778595.1">
    <property type="nucleotide sequence ID" value="NZ_CP040506.1"/>
</dbReference>
<gene>
    <name evidence="2" type="ORF">HMPREF9473_00611</name>
</gene>
<dbReference type="SUPFAM" id="SSF56281">
    <property type="entry name" value="Metallo-hydrolase/oxidoreductase"/>
    <property type="match status" value="1"/>
</dbReference>
<evidence type="ECO:0000313" key="3">
    <source>
        <dbReference type="Proteomes" id="UP000005384"/>
    </source>
</evidence>
<dbReference type="CDD" id="cd07713">
    <property type="entry name" value="DHPS-like_MBL-fold"/>
    <property type="match status" value="1"/>
</dbReference>
<dbReference type="PANTHER" id="PTHR13754:SF13">
    <property type="entry name" value="METALLO-BETA-LACTAMASE SUPERFAMILY PROTEIN (AFU_ORTHOLOGUE AFUA_3G07630)"/>
    <property type="match status" value="1"/>
</dbReference>
<proteinExistence type="predicted"/>
<keyword evidence="3" id="KW-1185">Reference proteome</keyword>
<dbReference type="Pfam" id="PF00753">
    <property type="entry name" value="Lactamase_B"/>
    <property type="match status" value="1"/>
</dbReference>
<accession>G5IAT4</accession>
<dbReference type="EMBL" id="ADLN01000003">
    <property type="protein sequence ID" value="EHI61429.1"/>
    <property type="molecule type" value="Genomic_DNA"/>
</dbReference>
<dbReference type="InterPro" id="IPR036866">
    <property type="entry name" value="RibonucZ/Hydroxyglut_hydro"/>
</dbReference>
<sequence>MVKIRTLMENLSSEHKSLIAEHGLSFYIETEKVKILFDFGAGANTWENASKLNIPLDEISYFVFSHSHYDHAAGFIPLAEQGYQKIVIHGPEFFQEKYAVGENKYTYLGCGFTEAYLKQHSREEIVCEGTCQIDDNIHIIGRFDRTHDFEQVPARFVKDTGDGMVHDQFDDEICLAIDTPEGLVVIVGCSHPGIMNMLSTVKNRLNRPIRAVIGGTHLVEASEERVKKSIEEMKSMGIVLLGINHCSGAAAEQIIREDAKISSCHLGVGDCLIF</sequence>
<dbReference type="InterPro" id="IPR041712">
    <property type="entry name" value="DHPS-like_MBL-fold"/>
</dbReference>
<reference evidence="2 3" key="1">
    <citation type="submission" date="2011-08" db="EMBL/GenBank/DDBJ databases">
        <title>The Genome Sequence of Clostridium hathewayi WAL-18680.</title>
        <authorList>
            <consortium name="The Broad Institute Genome Sequencing Platform"/>
            <person name="Earl A."/>
            <person name="Ward D."/>
            <person name="Feldgarden M."/>
            <person name="Gevers D."/>
            <person name="Finegold S.M."/>
            <person name="Summanen P.H."/>
            <person name="Molitoris D.R."/>
            <person name="Song M."/>
            <person name="Daigneault M."/>
            <person name="Allen-Vercoe E."/>
            <person name="Young S.K."/>
            <person name="Zeng Q."/>
            <person name="Gargeya S."/>
            <person name="Fitzgerald M."/>
            <person name="Haas B."/>
            <person name="Abouelleil A."/>
            <person name="Alvarado L."/>
            <person name="Arachchi H.M."/>
            <person name="Berlin A."/>
            <person name="Brown A."/>
            <person name="Chapman S.B."/>
            <person name="Chen Z."/>
            <person name="Dunbar C."/>
            <person name="Freedman E."/>
            <person name="Gearin G."/>
            <person name="Gellesch M."/>
            <person name="Goldberg J."/>
            <person name="Griggs A."/>
            <person name="Gujja S."/>
            <person name="Heiman D."/>
            <person name="Howarth C."/>
            <person name="Larson L."/>
            <person name="Lui A."/>
            <person name="MacDonald P.J.P."/>
            <person name="Montmayeur A."/>
            <person name="Murphy C."/>
            <person name="Neiman D."/>
            <person name="Pearson M."/>
            <person name="Priest M."/>
            <person name="Roberts A."/>
            <person name="Saif S."/>
            <person name="Shea T."/>
            <person name="Shenoy N."/>
            <person name="Sisk P."/>
            <person name="Stolte C."/>
            <person name="Sykes S."/>
            <person name="Wortman J."/>
            <person name="Nusbaum C."/>
            <person name="Birren B."/>
        </authorList>
    </citation>
    <scope>NUCLEOTIDE SEQUENCE [LARGE SCALE GENOMIC DNA]</scope>
    <source>
        <strain evidence="2 3">WAL-18680</strain>
    </source>
</reference>
<name>G5IAT4_9FIRM</name>
<evidence type="ECO:0000313" key="2">
    <source>
        <dbReference type="EMBL" id="EHI61429.1"/>
    </source>
</evidence>
<evidence type="ECO:0000259" key="1">
    <source>
        <dbReference type="Pfam" id="PF00753"/>
    </source>
</evidence>